<dbReference type="Pfam" id="PF22942">
    <property type="entry name" value="DUF7025"/>
    <property type="match status" value="1"/>
</dbReference>
<dbReference type="CDD" id="cd19481">
    <property type="entry name" value="RecA-like_protease"/>
    <property type="match status" value="1"/>
</dbReference>
<dbReference type="SUPFAM" id="SSF52540">
    <property type="entry name" value="P-loop containing nucleoside triphosphate hydrolases"/>
    <property type="match status" value="1"/>
</dbReference>
<dbReference type="InterPro" id="IPR003959">
    <property type="entry name" value="ATPase_AAA_core"/>
</dbReference>
<dbReference type="InterPro" id="IPR027417">
    <property type="entry name" value="P-loop_NTPase"/>
</dbReference>
<dbReference type="GO" id="GO:0005524">
    <property type="term" value="F:ATP binding"/>
    <property type="evidence" value="ECO:0007669"/>
    <property type="project" value="InterPro"/>
</dbReference>
<feature type="domain" description="AAA+ ATPase" evidence="2">
    <location>
        <begin position="484"/>
        <end position="611"/>
    </location>
</feature>
<dbReference type="AlphaFoldDB" id="A0A9P6VQ84"/>
<dbReference type="PANTHER" id="PTHR46411:SF3">
    <property type="entry name" value="AAA+ ATPASE DOMAIN-CONTAINING PROTEIN"/>
    <property type="match status" value="1"/>
</dbReference>
<dbReference type="Gene3D" id="3.40.50.300">
    <property type="entry name" value="P-loop containing nucleotide triphosphate hydrolases"/>
    <property type="match status" value="1"/>
</dbReference>
<evidence type="ECO:0000259" key="2">
    <source>
        <dbReference type="SMART" id="SM00382"/>
    </source>
</evidence>
<evidence type="ECO:0000313" key="3">
    <source>
        <dbReference type="EMBL" id="KAG0651670.1"/>
    </source>
</evidence>
<keyword evidence="3" id="KW-0645">Protease</keyword>
<gene>
    <name evidence="3" type="ORF">D0Z07_1574</name>
</gene>
<name>A0A9P6VQ84_9HELO</name>
<reference evidence="3" key="1">
    <citation type="submission" date="2019-07" db="EMBL/GenBank/DDBJ databases">
        <title>Hyphodiscus hymeniophilus genome sequencing and assembly.</title>
        <authorList>
            <person name="Kramer G."/>
            <person name="Nodwell J."/>
        </authorList>
    </citation>
    <scope>NUCLEOTIDE SEQUENCE</scope>
    <source>
        <strain evidence="3">ATCC 34498</strain>
    </source>
</reference>
<sequence>MAGTIDALADQFGLKIVDSSEGSDTSTDKAGVNTPNTDTTEKDTAEKDTKKIVAVDPRLKDATVGSISDIKDLYQGPEDAQGRAQWLDKYPEDAEEAAENEDTEKFALIARKKKCFDGRKKFDIDSVIVQSPELKKILGKVFENYPGVTCELDRLIFSAPFEPFVHRWNEFTRAVKTQRAGKAKEHLDVLHSLLKEELKDVIKALEDYVVHGVTTYLHLWVIFQPGAVVYTRQGGTPKAMSFYSGAYTKTDCGPCYQLCLEPVGWEGKTFGRGTEYINIFSYTGTRTISSLTAFPLSFHPEKETVRSALIQRGKKYEEFAGYHYKSYDGVAMSWDSRGKLVPLTVSGRIIIDTEAFMRFNPGRSERYDDLHDEDFNISDAPATKTKNSRLTKAEANYEQETVAPVVKLTEDAHLICKSTLLGYSLKLKKWLYFFVDFVGEIAWNDDAFNTLVLPTDTKEMLMGFVESQVETQNTFDDVIQGKGKGIIMLLSGPPGVGKTLTAESVAESMHIPLYMMSAGDLGIKPHEVESALQNILEMVAKWNAILLLDECDVFLEARTSHDLERNKLVSIFLRTLEYYEGILFLTTNRVSNMDAAFQSRIHVSMAYPNLTSSSRRQIWKQFLTLSKQKSEISDADLDELAEIELNGRQIKNVLKTAFLISVRKRMPLKKEFVNTVLAIEGRRPELA</sequence>
<comment type="caution">
    <text evidence="3">The sequence shown here is derived from an EMBL/GenBank/DDBJ whole genome shotgun (WGS) entry which is preliminary data.</text>
</comment>
<feature type="region of interest" description="Disordered" evidence="1">
    <location>
        <begin position="16"/>
        <end position="45"/>
    </location>
</feature>
<keyword evidence="4" id="KW-1185">Reference proteome</keyword>
<dbReference type="Pfam" id="PF00004">
    <property type="entry name" value="AAA"/>
    <property type="match status" value="1"/>
</dbReference>
<dbReference type="EMBL" id="VNKQ01000004">
    <property type="protein sequence ID" value="KAG0651670.1"/>
    <property type="molecule type" value="Genomic_DNA"/>
</dbReference>
<dbReference type="InterPro" id="IPR003593">
    <property type="entry name" value="AAA+_ATPase"/>
</dbReference>
<dbReference type="OrthoDB" id="10042665at2759"/>
<dbReference type="GO" id="GO:0016887">
    <property type="term" value="F:ATP hydrolysis activity"/>
    <property type="evidence" value="ECO:0007669"/>
    <property type="project" value="InterPro"/>
</dbReference>
<dbReference type="GO" id="GO:0008237">
    <property type="term" value="F:metallopeptidase activity"/>
    <property type="evidence" value="ECO:0007669"/>
    <property type="project" value="UniProtKB-KW"/>
</dbReference>
<dbReference type="InterPro" id="IPR054289">
    <property type="entry name" value="DUF7025"/>
</dbReference>
<evidence type="ECO:0000313" key="4">
    <source>
        <dbReference type="Proteomes" id="UP000785200"/>
    </source>
</evidence>
<evidence type="ECO:0000256" key="1">
    <source>
        <dbReference type="SAM" id="MobiDB-lite"/>
    </source>
</evidence>
<dbReference type="PANTHER" id="PTHR46411">
    <property type="entry name" value="FAMILY ATPASE, PUTATIVE-RELATED"/>
    <property type="match status" value="1"/>
</dbReference>
<keyword evidence="3" id="KW-0378">Hydrolase</keyword>
<proteinExistence type="predicted"/>
<accession>A0A9P6VQ84</accession>
<organism evidence="3 4">
    <name type="scientific">Hyphodiscus hymeniophilus</name>
    <dbReference type="NCBI Taxonomy" id="353542"/>
    <lineage>
        <taxon>Eukaryota</taxon>
        <taxon>Fungi</taxon>
        <taxon>Dikarya</taxon>
        <taxon>Ascomycota</taxon>
        <taxon>Pezizomycotina</taxon>
        <taxon>Leotiomycetes</taxon>
        <taxon>Helotiales</taxon>
        <taxon>Hyphodiscaceae</taxon>
        <taxon>Hyphodiscus</taxon>
    </lineage>
</organism>
<protein>
    <submittedName>
        <fullName evidence="3">ATP-dependent zinc metalloprotease</fullName>
    </submittedName>
</protein>
<keyword evidence="3" id="KW-0482">Metalloprotease</keyword>
<dbReference type="SMART" id="SM00382">
    <property type="entry name" value="AAA"/>
    <property type="match status" value="1"/>
</dbReference>
<dbReference type="Proteomes" id="UP000785200">
    <property type="component" value="Unassembled WGS sequence"/>
</dbReference>